<evidence type="ECO:0000259" key="3">
    <source>
        <dbReference type="Pfam" id="PF00892"/>
    </source>
</evidence>
<dbReference type="AlphaFoldDB" id="A0A7S8EDC8"/>
<name>A0A7S8EDC8_9CHLR</name>
<feature type="transmembrane region" description="Helical" evidence="2">
    <location>
        <begin position="154"/>
        <end position="173"/>
    </location>
</feature>
<feature type="transmembrane region" description="Helical" evidence="2">
    <location>
        <begin position="214"/>
        <end position="234"/>
    </location>
</feature>
<dbReference type="KEGG" id="pmet:G4Y79_10455"/>
<keyword evidence="2" id="KW-0812">Transmembrane</keyword>
<sequence length="302" mass="32965">MQNAQRLGFITVLISAAGFAFLPTITRGLYQVSDLEALDIGLWRFILATPLIWVLLQFWRPARLSHRTQAQRIKLLLSGVLFAGAAMTSFIGLKYITASIFIVLFFTYPAMVVLLSVLLGRRLALNAWIALGLTLLGVFLTVPDFSQLSADATLGVVFALLNAFIVAVYFLVVERLMKDAAVFGTAYVITGALLTLLVLLPFEGLQMPSNSQTWIYLLLLATLCTVVPIFMMNYGIQLIGPERASIISSAEPIMAMIVALIVLGEVILPAQWLGAVCIVAGVFVLQFTPGRSNRVQVVEPLS</sequence>
<gene>
    <name evidence="4" type="ORF">G4Y79_10455</name>
</gene>
<dbReference type="GO" id="GO:0016020">
    <property type="term" value="C:membrane"/>
    <property type="evidence" value="ECO:0007669"/>
    <property type="project" value="InterPro"/>
</dbReference>
<keyword evidence="2" id="KW-1133">Transmembrane helix</keyword>
<feature type="transmembrane region" description="Helical" evidence="2">
    <location>
        <begin position="73"/>
        <end position="92"/>
    </location>
</feature>
<feature type="transmembrane region" description="Helical" evidence="2">
    <location>
        <begin position="125"/>
        <end position="142"/>
    </location>
</feature>
<feature type="transmembrane region" description="Helical" evidence="2">
    <location>
        <begin position="98"/>
        <end position="118"/>
    </location>
</feature>
<dbReference type="SUPFAM" id="SSF103481">
    <property type="entry name" value="Multidrug resistance efflux transporter EmrE"/>
    <property type="match status" value="2"/>
</dbReference>
<evidence type="ECO:0000256" key="1">
    <source>
        <dbReference type="ARBA" id="ARBA00007362"/>
    </source>
</evidence>
<dbReference type="InterPro" id="IPR037185">
    <property type="entry name" value="EmrE-like"/>
</dbReference>
<reference evidence="4 5" key="1">
    <citation type="submission" date="2020-02" db="EMBL/GenBank/DDBJ databases">
        <authorList>
            <person name="Zheng R.K."/>
            <person name="Sun C.M."/>
        </authorList>
    </citation>
    <scope>NUCLEOTIDE SEQUENCE [LARGE SCALE GENOMIC DNA]</scope>
    <source>
        <strain evidence="5">rifampicinis</strain>
    </source>
</reference>
<dbReference type="InterPro" id="IPR000620">
    <property type="entry name" value="EamA_dom"/>
</dbReference>
<organism evidence="4 5">
    <name type="scientific">Phototrophicus methaneseepsis</name>
    <dbReference type="NCBI Taxonomy" id="2710758"/>
    <lineage>
        <taxon>Bacteria</taxon>
        <taxon>Bacillati</taxon>
        <taxon>Chloroflexota</taxon>
        <taxon>Candidatus Thermofontia</taxon>
        <taxon>Phototrophicales</taxon>
        <taxon>Phototrophicaceae</taxon>
        <taxon>Phototrophicus</taxon>
    </lineage>
</organism>
<protein>
    <submittedName>
        <fullName evidence="4">DMT family transporter</fullName>
    </submittedName>
</protein>
<dbReference type="RefSeq" id="WP_195172832.1">
    <property type="nucleotide sequence ID" value="NZ_CP062983.1"/>
</dbReference>
<dbReference type="EMBL" id="CP062983">
    <property type="protein sequence ID" value="QPC84769.1"/>
    <property type="molecule type" value="Genomic_DNA"/>
</dbReference>
<dbReference type="PANTHER" id="PTHR22911">
    <property type="entry name" value="ACYL-MALONYL CONDENSING ENZYME-RELATED"/>
    <property type="match status" value="1"/>
</dbReference>
<feature type="transmembrane region" description="Helical" evidence="2">
    <location>
        <begin position="246"/>
        <end position="264"/>
    </location>
</feature>
<evidence type="ECO:0000256" key="2">
    <source>
        <dbReference type="SAM" id="Phobius"/>
    </source>
</evidence>
<dbReference type="Pfam" id="PF00892">
    <property type="entry name" value="EamA"/>
    <property type="match status" value="2"/>
</dbReference>
<dbReference type="Proteomes" id="UP000594468">
    <property type="component" value="Chromosome"/>
</dbReference>
<keyword evidence="2" id="KW-0472">Membrane</keyword>
<feature type="transmembrane region" description="Helical" evidence="2">
    <location>
        <begin position="7"/>
        <end position="30"/>
    </location>
</feature>
<feature type="transmembrane region" description="Helical" evidence="2">
    <location>
        <begin position="42"/>
        <end position="61"/>
    </location>
</feature>
<comment type="similarity">
    <text evidence="1">Belongs to the EamA transporter family.</text>
</comment>
<keyword evidence="5" id="KW-1185">Reference proteome</keyword>
<evidence type="ECO:0000313" key="4">
    <source>
        <dbReference type="EMBL" id="QPC84769.1"/>
    </source>
</evidence>
<dbReference type="PANTHER" id="PTHR22911:SF137">
    <property type="entry name" value="SOLUTE CARRIER FAMILY 35 MEMBER G2-RELATED"/>
    <property type="match status" value="1"/>
</dbReference>
<feature type="domain" description="EamA" evidence="3">
    <location>
        <begin position="7"/>
        <end position="141"/>
    </location>
</feature>
<evidence type="ECO:0000313" key="5">
    <source>
        <dbReference type="Proteomes" id="UP000594468"/>
    </source>
</evidence>
<feature type="domain" description="EamA" evidence="3">
    <location>
        <begin position="154"/>
        <end position="285"/>
    </location>
</feature>
<proteinExistence type="inferred from homology"/>
<accession>A0A7S8EDC8</accession>
<feature type="transmembrane region" description="Helical" evidence="2">
    <location>
        <begin position="180"/>
        <end position="202"/>
    </location>
</feature>
<feature type="transmembrane region" description="Helical" evidence="2">
    <location>
        <begin position="270"/>
        <end position="288"/>
    </location>
</feature>